<dbReference type="Proteomes" id="UP000297982">
    <property type="component" value="Unassembled WGS sequence"/>
</dbReference>
<feature type="transmembrane region" description="Helical" evidence="4">
    <location>
        <begin position="12"/>
        <end position="33"/>
    </location>
</feature>
<name>A0A4Z0H171_9BACI</name>
<dbReference type="InterPro" id="IPR012332">
    <property type="entry name" value="Autotransporter_pectin_lyase_C"/>
</dbReference>
<dbReference type="STRING" id="192814.GCA_900166575_01099"/>
<evidence type="ECO:0000313" key="6">
    <source>
        <dbReference type="Proteomes" id="UP000297982"/>
    </source>
</evidence>
<dbReference type="GO" id="GO:0009986">
    <property type="term" value="C:cell surface"/>
    <property type="evidence" value="ECO:0007669"/>
    <property type="project" value="UniProtKB-SubCell"/>
</dbReference>
<dbReference type="RefSeq" id="WP_135326737.1">
    <property type="nucleotide sequence ID" value="NZ_SRJC01000001.1"/>
</dbReference>
<evidence type="ECO:0000256" key="3">
    <source>
        <dbReference type="SAM" id="MobiDB-lite"/>
    </source>
</evidence>
<feature type="region of interest" description="Disordered" evidence="3">
    <location>
        <begin position="150"/>
        <end position="180"/>
    </location>
</feature>
<gene>
    <name evidence="5" type="ORF">E4663_03870</name>
</gene>
<evidence type="ECO:0000256" key="2">
    <source>
        <dbReference type="ARBA" id="ARBA00023287"/>
    </source>
</evidence>
<organism evidence="5 6">
    <name type="scientific">Halobacillus salinus</name>
    <dbReference type="NCBI Taxonomy" id="192814"/>
    <lineage>
        <taxon>Bacteria</taxon>
        <taxon>Bacillati</taxon>
        <taxon>Bacillota</taxon>
        <taxon>Bacilli</taxon>
        <taxon>Bacillales</taxon>
        <taxon>Bacillaceae</taxon>
        <taxon>Halobacillus</taxon>
    </lineage>
</organism>
<reference evidence="5 6" key="1">
    <citation type="journal article" date="2003" name="Int. J. Syst. Evol. Microbiol.">
        <title>Halobacillus salinus sp. nov., isolated from a salt lake on the coast of the East Sea in Korea.</title>
        <authorList>
            <person name="Yoon J.H."/>
            <person name="Kang K.H."/>
            <person name="Park Y.H."/>
        </authorList>
    </citation>
    <scope>NUCLEOTIDE SEQUENCE [LARGE SCALE GENOMIC DNA]</scope>
    <source>
        <strain evidence="5 6">HSL-3</strain>
    </source>
</reference>
<proteinExistence type="predicted"/>
<evidence type="ECO:0000256" key="1">
    <source>
        <dbReference type="ARBA" id="ARBA00004241"/>
    </source>
</evidence>
<accession>A0A4Z0H171</accession>
<dbReference type="AlphaFoldDB" id="A0A4Z0H171"/>
<dbReference type="NCBIfam" id="TIGR02532">
    <property type="entry name" value="IV_pilin_GFxxxE"/>
    <property type="match status" value="1"/>
</dbReference>
<keyword evidence="4" id="KW-0812">Transmembrane</keyword>
<dbReference type="GO" id="GO:0030420">
    <property type="term" value="P:establishment of competence for transformation"/>
    <property type="evidence" value="ECO:0007669"/>
    <property type="project" value="UniProtKB-KW"/>
</dbReference>
<keyword evidence="2" id="KW-0178">Competence</keyword>
<dbReference type="PROSITE" id="PS00409">
    <property type="entry name" value="PROKAR_NTER_METHYL"/>
    <property type="match status" value="1"/>
</dbReference>
<dbReference type="InterPro" id="IPR012902">
    <property type="entry name" value="N_methyl_site"/>
</dbReference>
<dbReference type="Gene3D" id="2.160.20.20">
    <property type="match status" value="1"/>
</dbReference>
<dbReference type="Pfam" id="PF07963">
    <property type="entry name" value="N_methyl"/>
    <property type="match status" value="1"/>
</dbReference>
<comment type="subcellular location">
    <subcellularLocation>
        <location evidence="1">Cell surface</location>
    </subcellularLocation>
</comment>
<protein>
    <submittedName>
        <fullName evidence="5">Type II secretion system protein</fullName>
    </submittedName>
</protein>
<dbReference type="EMBL" id="SRJC01000001">
    <property type="protein sequence ID" value="TGB04153.1"/>
    <property type="molecule type" value="Genomic_DNA"/>
</dbReference>
<keyword evidence="4" id="KW-0472">Membrane</keyword>
<evidence type="ECO:0000313" key="5">
    <source>
        <dbReference type="EMBL" id="TGB04153.1"/>
    </source>
</evidence>
<feature type="compositionally biased region" description="Acidic residues" evidence="3">
    <location>
        <begin position="167"/>
        <end position="178"/>
    </location>
</feature>
<keyword evidence="6" id="KW-1185">Reference proteome</keyword>
<sequence>MKKYFNNKGLTLVELLAAIALIGIISTIAGSLVTQTFQSNSIVQNEIDLKQQTNSIITTIREKVIQQDTTICLVDRETLSMENEDLLTKEHMTISELYIENIKNSPNSNDTLDITSDETLSGNDCIITDGSPTKVMLKTDVNAEENDQSYQTSTIIQKRKTEPELALPEEENDGDEGDPELKLFTTWEEFETIEQDRESDFKQDHPNGDRNYCEFDENILLNASQVFAPSWGYKCHITTFHQSLWSKTSMTLNRNYNDRTPLKVLVGNHFYLDQSAKLEQDSILDISGNGLFEGNVVLSSSSQVRTFNAYYKQGLTLQSDSKVETNGSIRMDESSTLQSNSQLFVKGYAFLRDTFTMQSNSTMNVDHNLDGDSLFLQSNSKLDVKGNIQINGNLKMQSDSRFSITGDTAIGNVDQQSNSRLDVAGDTLVNESLYVQNNAVFSSGSLTVNGPLSMQSNAMVYSEGDIVLNGKVSTQNGTVISSRGDIHINDQVGPGWSKAIICAEGEVYGAENISSNHKVRSNHGHCPTP</sequence>
<comment type="caution">
    <text evidence="5">The sequence shown here is derived from an EMBL/GenBank/DDBJ whole genome shotgun (WGS) entry which is preliminary data.</text>
</comment>
<evidence type="ECO:0000256" key="4">
    <source>
        <dbReference type="SAM" id="Phobius"/>
    </source>
</evidence>
<keyword evidence="4" id="KW-1133">Transmembrane helix</keyword>